<protein>
    <submittedName>
        <fullName evidence="2">Uncharacterized protein</fullName>
    </submittedName>
</protein>
<feature type="compositionally biased region" description="Polar residues" evidence="1">
    <location>
        <begin position="250"/>
        <end position="260"/>
    </location>
</feature>
<evidence type="ECO:0000313" key="3">
    <source>
        <dbReference type="Proteomes" id="UP001266305"/>
    </source>
</evidence>
<feature type="compositionally biased region" description="Low complexity" evidence="1">
    <location>
        <begin position="156"/>
        <end position="171"/>
    </location>
</feature>
<gene>
    <name evidence="2" type="ORF">P7K49_015655</name>
</gene>
<feature type="compositionally biased region" description="Pro residues" evidence="1">
    <location>
        <begin position="283"/>
        <end position="295"/>
    </location>
</feature>
<name>A0ABQ9VA65_SAGOE</name>
<keyword evidence="3" id="KW-1185">Reference proteome</keyword>
<organism evidence="2 3">
    <name type="scientific">Saguinus oedipus</name>
    <name type="common">Cotton-top tamarin</name>
    <name type="synonym">Oedipomidas oedipus</name>
    <dbReference type="NCBI Taxonomy" id="9490"/>
    <lineage>
        <taxon>Eukaryota</taxon>
        <taxon>Metazoa</taxon>
        <taxon>Chordata</taxon>
        <taxon>Craniata</taxon>
        <taxon>Vertebrata</taxon>
        <taxon>Euteleostomi</taxon>
        <taxon>Mammalia</taxon>
        <taxon>Eutheria</taxon>
        <taxon>Euarchontoglires</taxon>
        <taxon>Primates</taxon>
        <taxon>Haplorrhini</taxon>
        <taxon>Platyrrhini</taxon>
        <taxon>Cebidae</taxon>
        <taxon>Callitrichinae</taxon>
        <taxon>Saguinus</taxon>
    </lineage>
</organism>
<feature type="compositionally biased region" description="Pro residues" evidence="1">
    <location>
        <begin position="111"/>
        <end position="128"/>
    </location>
</feature>
<comment type="caution">
    <text evidence="2">The sequence shown here is derived from an EMBL/GenBank/DDBJ whole genome shotgun (WGS) entry which is preliminary data.</text>
</comment>
<dbReference type="EMBL" id="JASSZA010000007">
    <property type="protein sequence ID" value="KAK2106141.1"/>
    <property type="molecule type" value="Genomic_DNA"/>
</dbReference>
<dbReference type="Proteomes" id="UP001266305">
    <property type="component" value="Unassembled WGS sequence"/>
</dbReference>
<proteinExistence type="predicted"/>
<feature type="region of interest" description="Disordered" evidence="1">
    <location>
        <begin position="1"/>
        <end position="311"/>
    </location>
</feature>
<feature type="compositionally biased region" description="Low complexity" evidence="1">
    <location>
        <begin position="19"/>
        <end position="32"/>
    </location>
</feature>
<feature type="compositionally biased region" description="Low complexity" evidence="1">
    <location>
        <begin position="187"/>
        <end position="212"/>
    </location>
</feature>
<accession>A0ABQ9VA65</accession>
<feature type="non-terminal residue" evidence="2">
    <location>
        <position position="1"/>
    </location>
</feature>
<evidence type="ECO:0000256" key="1">
    <source>
        <dbReference type="SAM" id="MobiDB-lite"/>
    </source>
</evidence>
<feature type="compositionally biased region" description="Pro residues" evidence="1">
    <location>
        <begin position="55"/>
        <end position="65"/>
    </location>
</feature>
<feature type="non-terminal residue" evidence="2">
    <location>
        <position position="311"/>
    </location>
</feature>
<sequence length="311" mass="32002">ATTRGLARSPPLCQSLLSGAPGPIPGAQAGSPHPGRPRCLPPSVPCQTFQGRPRAGPPHPRPGPRPSTRCGARPGRREAAAWAGGGERAWAAPSPGRRSPGWLQSLGKMVPSPPPGTVNQRPPLPGRPRAPLLPARPDTPPRGHLRPASAPGQTLRAAGRRWAPAAARARPFPAPIARPPARPLTFHGGEQRQQQQRGPQPPQGHGCASRSLGPRRRGPRAARAGARAPGSGGRGERRGAAHTQPPPPRSQQNEPSSPGRTGTRAPPALGTAHLSRGRGGTPAGPPPPRARPGPGRPRTAPSPCTHTAPAG</sequence>
<feature type="compositionally biased region" description="Pro residues" evidence="1">
    <location>
        <begin position="172"/>
        <end position="182"/>
    </location>
</feature>
<evidence type="ECO:0000313" key="2">
    <source>
        <dbReference type="EMBL" id="KAK2106141.1"/>
    </source>
</evidence>
<reference evidence="2 3" key="1">
    <citation type="submission" date="2023-05" db="EMBL/GenBank/DDBJ databases">
        <title>B98-5 Cell Line De Novo Hybrid Assembly: An Optical Mapping Approach.</title>
        <authorList>
            <person name="Kananen K."/>
            <person name="Auerbach J.A."/>
            <person name="Kautto E."/>
            <person name="Blachly J.S."/>
        </authorList>
    </citation>
    <scope>NUCLEOTIDE SEQUENCE [LARGE SCALE GENOMIC DNA]</scope>
    <source>
        <strain evidence="2">B95-8</strain>
        <tissue evidence="2">Cell line</tissue>
    </source>
</reference>